<evidence type="ECO:0000256" key="3">
    <source>
        <dbReference type="ARBA" id="ARBA00011233"/>
    </source>
</evidence>
<keyword evidence="8" id="KW-0812">Transmembrane</keyword>
<dbReference type="InterPro" id="IPR008979">
    <property type="entry name" value="Galactose-bd-like_sf"/>
</dbReference>
<protein>
    <submittedName>
        <fullName evidence="10">Pentraxin fusion protein-like</fullName>
    </submittedName>
</protein>
<dbReference type="Gene3D" id="2.60.120.260">
    <property type="entry name" value="Galactose-binding domain-like"/>
    <property type="match status" value="1"/>
</dbReference>
<feature type="transmembrane region" description="Helical" evidence="8">
    <location>
        <begin position="6"/>
        <end position="26"/>
    </location>
</feature>
<evidence type="ECO:0000313" key="11">
    <source>
        <dbReference type="Proteomes" id="UP000747542"/>
    </source>
</evidence>
<sequence>MATVGWVMTVGGWAVTWASVIIVLAAHNTKVTIGRISECLPELTPEILPQQHYRTESGIMCAALAMEKRAIQYTFTSNIKNCTLEGEGLGVDTNALKMVATPPTNTLEEVAQGKLTLASTPFISNNIILNSDLAVDGDDISASLNFYHSAYRLVYPWWAVDLSYTRTIYRVRITMRQDSCCLLRSHDIEVRVGDVREESGNLSSYTLFSTYKGPYDISQGHIACDRKDGVSGRYISIQRVTPEDHMLQLVEVKVFASLLPN</sequence>
<dbReference type="GO" id="GO:0042806">
    <property type="term" value="F:fucose binding"/>
    <property type="evidence" value="ECO:0007669"/>
    <property type="project" value="UniProtKB-ARBA"/>
</dbReference>
<dbReference type="PANTHER" id="PTHR45713">
    <property type="entry name" value="FTP DOMAIN-CONTAINING PROTEIN"/>
    <property type="match status" value="1"/>
</dbReference>
<evidence type="ECO:0000256" key="1">
    <source>
        <dbReference type="ARBA" id="ARBA00002219"/>
    </source>
</evidence>
<keyword evidence="11" id="KW-1185">Reference proteome</keyword>
<evidence type="ECO:0000256" key="2">
    <source>
        <dbReference type="ARBA" id="ARBA00010147"/>
    </source>
</evidence>
<evidence type="ECO:0000256" key="5">
    <source>
        <dbReference type="ARBA" id="ARBA00022734"/>
    </source>
</evidence>
<keyword evidence="7" id="KW-1015">Disulfide bond</keyword>
<dbReference type="SUPFAM" id="SSF49785">
    <property type="entry name" value="Galactose-binding domain-like"/>
    <property type="match status" value="1"/>
</dbReference>
<gene>
    <name evidence="10" type="primary">pxn1-L</name>
    <name evidence="10" type="ORF">Hamer_G007479</name>
</gene>
<name>A0A8J5JTJ8_HOMAM</name>
<keyword evidence="8" id="KW-1133">Transmembrane helix</keyword>
<comment type="caution">
    <text evidence="10">The sequence shown here is derived from an EMBL/GenBank/DDBJ whole genome shotgun (WGS) entry which is preliminary data.</text>
</comment>
<feature type="domain" description="Fucolectin tachylectin-4 pentraxin-1" evidence="9">
    <location>
        <begin position="107"/>
        <end position="261"/>
    </location>
</feature>
<dbReference type="GO" id="GO:0046872">
    <property type="term" value="F:metal ion binding"/>
    <property type="evidence" value="ECO:0007669"/>
    <property type="project" value="UniProtKB-KW"/>
</dbReference>
<keyword evidence="4" id="KW-0479">Metal-binding</keyword>
<evidence type="ECO:0000313" key="10">
    <source>
        <dbReference type="EMBL" id="KAG7161823.1"/>
    </source>
</evidence>
<proteinExistence type="inferred from homology"/>
<dbReference type="Proteomes" id="UP000747542">
    <property type="component" value="Unassembled WGS sequence"/>
</dbReference>
<dbReference type="GO" id="GO:0001868">
    <property type="term" value="P:regulation of complement activation, lectin pathway"/>
    <property type="evidence" value="ECO:0007669"/>
    <property type="project" value="UniProtKB-ARBA"/>
</dbReference>
<evidence type="ECO:0000256" key="7">
    <source>
        <dbReference type="ARBA" id="ARBA00023157"/>
    </source>
</evidence>
<comment type="function">
    <text evidence="1">Acts as a defensive agent. Recognizes blood group fucosylated oligosaccharides including A, B, H and Lewis B-type antigens. Does not recognize Lewis A antigen and has low affinity for monovalent haptens.</text>
</comment>
<organism evidence="10 11">
    <name type="scientific">Homarus americanus</name>
    <name type="common">American lobster</name>
    <dbReference type="NCBI Taxonomy" id="6706"/>
    <lineage>
        <taxon>Eukaryota</taxon>
        <taxon>Metazoa</taxon>
        <taxon>Ecdysozoa</taxon>
        <taxon>Arthropoda</taxon>
        <taxon>Crustacea</taxon>
        <taxon>Multicrustacea</taxon>
        <taxon>Malacostraca</taxon>
        <taxon>Eumalacostraca</taxon>
        <taxon>Eucarida</taxon>
        <taxon>Decapoda</taxon>
        <taxon>Pleocyemata</taxon>
        <taxon>Astacidea</taxon>
        <taxon>Nephropoidea</taxon>
        <taxon>Nephropidae</taxon>
        <taxon>Homarus</taxon>
    </lineage>
</organism>
<dbReference type="SMART" id="SM00607">
    <property type="entry name" value="FTP"/>
    <property type="match status" value="1"/>
</dbReference>
<comment type="similarity">
    <text evidence="2">Belongs to the fucolectin family.</text>
</comment>
<evidence type="ECO:0000259" key="9">
    <source>
        <dbReference type="SMART" id="SM00607"/>
    </source>
</evidence>
<reference evidence="10" key="1">
    <citation type="journal article" date="2021" name="Sci. Adv.">
        <title>The American lobster genome reveals insights on longevity, neural, and immune adaptations.</title>
        <authorList>
            <person name="Polinski J.M."/>
            <person name="Zimin A.V."/>
            <person name="Clark K.F."/>
            <person name="Kohn A.B."/>
            <person name="Sadowski N."/>
            <person name="Timp W."/>
            <person name="Ptitsyn A."/>
            <person name="Khanna P."/>
            <person name="Romanova D.Y."/>
            <person name="Williams P."/>
            <person name="Greenwood S.J."/>
            <person name="Moroz L.L."/>
            <person name="Walt D.R."/>
            <person name="Bodnar A.G."/>
        </authorList>
    </citation>
    <scope>NUCLEOTIDE SEQUENCE</scope>
    <source>
        <strain evidence="10">GMGI-L3</strain>
    </source>
</reference>
<evidence type="ECO:0000256" key="6">
    <source>
        <dbReference type="ARBA" id="ARBA00022837"/>
    </source>
</evidence>
<keyword evidence="5" id="KW-0430">Lectin</keyword>
<dbReference type="AlphaFoldDB" id="A0A8J5JTJ8"/>
<dbReference type="EMBL" id="JAHLQT010028808">
    <property type="protein sequence ID" value="KAG7161823.1"/>
    <property type="molecule type" value="Genomic_DNA"/>
</dbReference>
<keyword evidence="8" id="KW-0472">Membrane</keyword>
<dbReference type="InterPro" id="IPR051941">
    <property type="entry name" value="BG_Antigen-Binding_Lectin"/>
</dbReference>
<dbReference type="InterPro" id="IPR006585">
    <property type="entry name" value="FTP1"/>
</dbReference>
<accession>A0A8J5JTJ8</accession>
<dbReference type="GO" id="GO:0010185">
    <property type="term" value="P:regulation of cellular defense response"/>
    <property type="evidence" value="ECO:0007669"/>
    <property type="project" value="UniProtKB-ARBA"/>
</dbReference>
<evidence type="ECO:0000256" key="8">
    <source>
        <dbReference type="SAM" id="Phobius"/>
    </source>
</evidence>
<keyword evidence="6" id="KW-0106">Calcium</keyword>
<dbReference type="PANTHER" id="PTHR45713:SF15">
    <property type="entry name" value="F5_8 TYPE C DOMAIN-CONTAINING PROTEIN"/>
    <property type="match status" value="1"/>
</dbReference>
<evidence type="ECO:0000256" key="4">
    <source>
        <dbReference type="ARBA" id="ARBA00022723"/>
    </source>
</evidence>
<comment type="subunit">
    <text evidence="3">Homotrimer.</text>
</comment>
<dbReference type="Pfam" id="PF22633">
    <property type="entry name" value="F5_F8_type_C_2"/>
    <property type="match status" value="1"/>
</dbReference>